<evidence type="ECO:0000313" key="1">
    <source>
        <dbReference type="EMBL" id="AEH36953.1"/>
    </source>
</evidence>
<gene>
    <name evidence="1" type="ordered locus">Halxa_2331</name>
</gene>
<dbReference type="AlphaFoldDB" id="F8DA33"/>
<dbReference type="KEGG" id="hxa:Halxa_2331"/>
<name>F8DA33_HALXS</name>
<dbReference type="HOGENOM" id="CLU_3362549_0_0_2"/>
<accession>F8DA33</accession>
<evidence type="ECO:0000313" key="2">
    <source>
        <dbReference type="Proteomes" id="UP000006794"/>
    </source>
</evidence>
<sequence>MVDGDVVVHCLELINQSTNEYKEMRDVLLYVTGLA</sequence>
<protein>
    <submittedName>
        <fullName evidence="1">Uncharacterized protein</fullName>
    </submittedName>
</protein>
<reference evidence="1 2" key="1">
    <citation type="journal article" date="2012" name="Stand. Genomic Sci.">
        <title>Complete genome sequence of Halopiger xanaduensis type strain (SH-6(T)).</title>
        <authorList>
            <person name="Anderson I."/>
            <person name="Tindall B.J."/>
            <person name="Rohde M."/>
            <person name="Lucas S."/>
            <person name="Han J."/>
            <person name="Lapidus A."/>
            <person name="Cheng J.F."/>
            <person name="Goodwin L."/>
            <person name="Pitluck S."/>
            <person name="Peters L."/>
            <person name="Pati A."/>
            <person name="Mikhailova N."/>
            <person name="Pagani I."/>
            <person name="Teshima H."/>
            <person name="Han C."/>
            <person name="Tapia R."/>
            <person name="Land M."/>
            <person name="Woyke T."/>
            <person name="Klenk H.P."/>
            <person name="Kyrpides N."/>
            <person name="Ivanova N."/>
        </authorList>
    </citation>
    <scope>NUCLEOTIDE SEQUENCE [LARGE SCALE GENOMIC DNA]</scope>
    <source>
        <strain evidence="2">DSM 18323 / JCM 14033 / SH-6</strain>
    </source>
</reference>
<keyword evidence="2" id="KW-1185">Reference proteome</keyword>
<dbReference type="Proteomes" id="UP000006794">
    <property type="component" value="Chromosome"/>
</dbReference>
<organism evidence="1 2">
    <name type="scientific">Halopiger xanaduensis (strain DSM 18323 / JCM 14033 / SH-6)</name>
    <dbReference type="NCBI Taxonomy" id="797210"/>
    <lineage>
        <taxon>Archaea</taxon>
        <taxon>Methanobacteriati</taxon>
        <taxon>Methanobacteriota</taxon>
        <taxon>Stenosarchaea group</taxon>
        <taxon>Halobacteria</taxon>
        <taxon>Halobacteriales</taxon>
        <taxon>Natrialbaceae</taxon>
        <taxon>Halopiger</taxon>
    </lineage>
</organism>
<proteinExistence type="predicted"/>
<dbReference type="EMBL" id="CP002839">
    <property type="protein sequence ID" value="AEH36953.1"/>
    <property type="molecule type" value="Genomic_DNA"/>
</dbReference>